<dbReference type="Gene3D" id="2.60.40.10">
    <property type="entry name" value="Immunoglobulins"/>
    <property type="match status" value="1"/>
</dbReference>
<dbReference type="InterPro" id="IPR013783">
    <property type="entry name" value="Ig-like_fold"/>
</dbReference>
<evidence type="ECO:0000259" key="8">
    <source>
        <dbReference type="PROSITE" id="PS50135"/>
    </source>
</evidence>
<dbReference type="EMBL" id="JAANQT010001793">
    <property type="protein sequence ID" value="KAG1303944.1"/>
    <property type="molecule type" value="Genomic_DNA"/>
</dbReference>
<feature type="region of interest" description="Disordered" evidence="6">
    <location>
        <begin position="727"/>
        <end position="767"/>
    </location>
</feature>
<evidence type="ECO:0000256" key="1">
    <source>
        <dbReference type="ARBA" id="ARBA00004419"/>
    </source>
</evidence>
<dbReference type="Proteomes" id="UP000716291">
    <property type="component" value="Unassembled WGS sequence"/>
</dbReference>
<dbReference type="CDD" id="cd02249">
    <property type="entry name" value="ZZ"/>
    <property type="match status" value="2"/>
</dbReference>
<dbReference type="InterPro" id="IPR009060">
    <property type="entry name" value="UBA-like_sf"/>
</dbReference>
<organism evidence="9 10">
    <name type="scientific">Rhizopus oryzae</name>
    <name type="common">Mucormycosis agent</name>
    <name type="synonym">Rhizopus arrhizus var. delemar</name>
    <dbReference type="NCBI Taxonomy" id="64495"/>
    <lineage>
        <taxon>Eukaryota</taxon>
        <taxon>Fungi</taxon>
        <taxon>Fungi incertae sedis</taxon>
        <taxon>Mucoromycota</taxon>
        <taxon>Mucoromycotina</taxon>
        <taxon>Mucoromycetes</taxon>
        <taxon>Mucorales</taxon>
        <taxon>Mucorineae</taxon>
        <taxon>Rhizopodaceae</taxon>
        <taxon>Rhizopus</taxon>
    </lineage>
</organism>
<evidence type="ECO:0000256" key="4">
    <source>
        <dbReference type="ARBA" id="ARBA00022833"/>
    </source>
</evidence>
<dbReference type="PROSITE" id="PS50135">
    <property type="entry name" value="ZF_ZZ_2"/>
    <property type="match status" value="2"/>
</dbReference>
<accession>A0A9P7BNV7</accession>
<dbReference type="InterPro" id="IPR043145">
    <property type="entry name" value="Znf_ZZ_sf"/>
</dbReference>
<dbReference type="Gene3D" id="1.10.8.10">
    <property type="entry name" value="DNA helicase RuvA subunit, C-terminal domain"/>
    <property type="match status" value="1"/>
</dbReference>
<dbReference type="OrthoDB" id="661148at2759"/>
<dbReference type="Pfam" id="PF16158">
    <property type="entry name" value="N_BRCA1_IG"/>
    <property type="match status" value="1"/>
</dbReference>
<comment type="subcellular location">
    <subcellularLocation>
        <location evidence="1">Cytoplasmic vesicle</location>
        <location evidence="1">Autophagosome</location>
    </subcellularLocation>
</comment>
<feature type="domain" description="ZZ-type" evidence="8">
    <location>
        <begin position="237"/>
        <end position="288"/>
    </location>
</feature>
<dbReference type="PROSITE" id="PS50030">
    <property type="entry name" value="UBA"/>
    <property type="match status" value="1"/>
</dbReference>
<dbReference type="PANTHER" id="PTHR20930:SF0">
    <property type="entry name" value="PROTEIN ILRUN"/>
    <property type="match status" value="1"/>
</dbReference>
<gene>
    <name evidence="9" type="ORF">G6F64_009632</name>
</gene>
<evidence type="ECO:0000256" key="5">
    <source>
        <dbReference type="PROSITE-ProRule" id="PRU00228"/>
    </source>
</evidence>
<keyword evidence="2" id="KW-0479">Metal-binding</keyword>
<dbReference type="PANTHER" id="PTHR20930">
    <property type="entry name" value="OVARIAN CARCINOMA ANTIGEN CA125-RELATED"/>
    <property type="match status" value="1"/>
</dbReference>
<evidence type="ECO:0000259" key="7">
    <source>
        <dbReference type="PROSITE" id="PS50030"/>
    </source>
</evidence>
<dbReference type="Pfam" id="PF00569">
    <property type="entry name" value="ZZ"/>
    <property type="match status" value="2"/>
</dbReference>
<reference evidence="9" key="1">
    <citation type="journal article" date="2020" name="Microb. Genom.">
        <title>Genetic diversity of clinical and environmental Mucorales isolates obtained from an investigation of mucormycosis cases among solid organ transplant recipients.</title>
        <authorList>
            <person name="Nguyen M.H."/>
            <person name="Kaul D."/>
            <person name="Muto C."/>
            <person name="Cheng S.J."/>
            <person name="Richter R.A."/>
            <person name="Bruno V.M."/>
            <person name="Liu G."/>
            <person name="Beyhan S."/>
            <person name="Sundermann A.J."/>
            <person name="Mounaud S."/>
            <person name="Pasculle A.W."/>
            <person name="Nierman W.C."/>
            <person name="Driscoll E."/>
            <person name="Cumbie R."/>
            <person name="Clancy C.J."/>
            <person name="Dupont C.L."/>
        </authorList>
    </citation>
    <scope>NUCLEOTIDE SEQUENCE</scope>
    <source>
        <strain evidence="9">GL11</strain>
    </source>
</reference>
<proteinExistence type="predicted"/>
<dbReference type="InterPro" id="IPR032350">
    <property type="entry name" value="Nbr1_FW"/>
</dbReference>
<evidence type="ECO:0000256" key="6">
    <source>
        <dbReference type="SAM" id="MobiDB-lite"/>
    </source>
</evidence>
<dbReference type="GO" id="GO:0005776">
    <property type="term" value="C:autophagosome"/>
    <property type="evidence" value="ECO:0007669"/>
    <property type="project" value="UniProtKB-SubCell"/>
</dbReference>
<evidence type="ECO:0000256" key="3">
    <source>
        <dbReference type="ARBA" id="ARBA00022771"/>
    </source>
</evidence>
<dbReference type="CDD" id="cd14947">
    <property type="entry name" value="NBR1_like"/>
    <property type="match status" value="1"/>
</dbReference>
<protein>
    <submittedName>
        <fullName evidence="9">Uncharacterized protein</fullName>
    </submittedName>
</protein>
<keyword evidence="10" id="KW-1185">Reference proteome</keyword>
<dbReference type="GO" id="GO:0008270">
    <property type="term" value="F:zinc ion binding"/>
    <property type="evidence" value="ECO:0007669"/>
    <property type="project" value="UniProtKB-KW"/>
</dbReference>
<dbReference type="SUPFAM" id="SSF46934">
    <property type="entry name" value="UBA-like"/>
    <property type="match status" value="1"/>
</dbReference>
<dbReference type="SMART" id="SM00291">
    <property type="entry name" value="ZnF_ZZ"/>
    <property type="match status" value="2"/>
</dbReference>
<feature type="compositionally biased region" description="Basic and acidic residues" evidence="6">
    <location>
        <begin position="738"/>
        <end position="767"/>
    </location>
</feature>
<evidence type="ECO:0000313" key="10">
    <source>
        <dbReference type="Proteomes" id="UP000716291"/>
    </source>
</evidence>
<keyword evidence="3 5" id="KW-0863">Zinc-finger</keyword>
<dbReference type="SUPFAM" id="SSF57850">
    <property type="entry name" value="RING/U-box"/>
    <property type="match status" value="3"/>
</dbReference>
<name>A0A9P7BNV7_RHIOR</name>
<dbReference type="InterPro" id="IPR015940">
    <property type="entry name" value="UBA"/>
</dbReference>
<dbReference type="InterPro" id="IPR000433">
    <property type="entry name" value="Znf_ZZ"/>
</dbReference>
<feature type="domain" description="UBA" evidence="7">
    <location>
        <begin position="801"/>
        <end position="847"/>
    </location>
</feature>
<dbReference type="Gene3D" id="3.30.60.90">
    <property type="match status" value="2"/>
</dbReference>
<feature type="domain" description="ZZ-type" evidence="8">
    <location>
        <begin position="290"/>
        <end position="343"/>
    </location>
</feature>
<sequence length="849" mass="96886">MSTYYFKIKIQNTKYTNIVSYTGLYDDFKYSILETKIRQAFGFKDNFLFRIGFEDNDSSIVLIPKEQYFLSKLPSNYWRQCYVNVQGAKSLILIPENQVSLYANDQNQQQSEEGSVAESLTESIQSAFLGFEKSVESINSTMKENVKDITDTIEERLRDFINQTVEVKLKEMTQTVEQSISTLEKNMAMTVEKNVCNSTNENVEMIIKSATQLFNSINNSHMKSTASTKNTLNESPQFDILCNSCYSPIRGKRWRCETCEDFDLCSTCKCHMTHHPDHKFKFIKDDGKKPTFYTCDYCDSDIVGIRHTCTSCPDFDLCYHCFGFVQENHPPNHTFIAHLMNSEPKKTKKTKKMPQNIKKSSTHVCGHCCDYDLCEKCEEMSTKIHDERHVFLKIRWPIKSETRRPLLPKFNTPDVIEKPNEMMTDKKVPLMDATPQPPIEIKPMKPLRSNSKLTSLQEKLQAEHEARAMRMKAVEREVKSAIQQLNVGDKDVPVQSKDTCTQTNLTKVDDKETITQLPVLSQHSSTLRQLSPTLSQRSSNLSQHSLILSQHVPEQKDEEQEESESVQGASEQVPVISAQFLADLNVPDGTVVVPKKNFIKMWKVKNNGKVHWPAGSRLLFNGGGIFKPYPMSYPDGYILPSLAPGEEACITAELQSPDAPGTYTSLFCFITPEGARFGDDLWCNIDVSEEDVANHKDDDMIYPTISTIHHDSQSTATVSTDLDTLDYHSEQDSSSSNHELHFGPEDFIEDSHSSRHHSETEEEAKSIVDDQEYLLVESEENEANDEMSSSYTSTTTIKMNRKNEDFKYESELTKLHEMGFSCDELSIELLNMHNGEVDLVVSRILENLY</sequence>
<dbReference type="PROSITE" id="PS01357">
    <property type="entry name" value="ZF_ZZ_1"/>
    <property type="match status" value="1"/>
</dbReference>
<evidence type="ECO:0000256" key="2">
    <source>
        <dbReference type="ARBA" id="ARBA00022723"/>
    </source>
</evidence>
<keyword evidence="4" id="KW-0862">Zinc</keyword>
<comment type="caution">
    <text evidence="9">The sequence shown here is derived from an EMBL/GenBank/DDBJ whole genome shotgun (WGS) entry which is preliminary data.</text>
</comment>
<evidence type="ECO:0000313" key="9">
    <source>
        <dbReference type="EMBL" id="KAG1303944.1"/>
    </source>
</evidence>
<dbReference type="AlphaFoldDB" id="A0A9P7BNV7"/>